<keyword evidence="3" id="KW-0328">Glycosyltransferase</keyword>
<dbReference type="PANTHER" id="PTHR11987:SF50">
    <property type="entry name" value="ALPHA-2,8-SIALYLTRANSFERASE 8F"/>
    <property type="match status" value="1"/>
</dbReference>
<protein>
    <submittedName>
        <fullName evidence="14">Alpha-2,8-sialyltransferase 8F-like</fullName>
    </submittedName>
</protein>
<keyword evidence="6" id="KW-0735">Signal-anchor</keyword>
<evidence type="ECO:0000256" key="3">
    <source>
        <dbReference type="ARBA" id="ARBA00022676"/>
    </source>
</evidence>
<dbReference type="Gene3D" id="3.90.1480.20">
    <property type="entry name" value="Glycosyl transferase family 29"/>
    <property type="match status" value="1"/>
</dbReference>
<dbReference type="AlphaFoldDB" id="A0AAV1PBV2"/>
<keyword evidence="4" id="KW-0808">Transferase</keyword>
<evidence type="ECO:0000256" key="7">
    <source>
        <dbReference type="ARBA" id="ARBA00022989"/>
    </source>
</evidence>
<evidence type="ECO:0000256" key="10">
    <source>
        <dbReference type="ARBA" id="ARBA00023157"/>
    </source>
</evidence>
<evidence type="ECO:0000256" key="6">
    <source>
        <dbReference type="ARBA" id="ARBA00022968"/>
    </source>
</evidence>
<evidence type="ECO:0000256" key="8">
    <source>
        <dbReference type="ARBA" id="ARBA00023034"/>
    </source>
</evidence>
<dbReference type="PANTHER" id="PTHR11987">
    <property type="entry name" value="ALPHA-2,8-SIALYLTRANSFERASE"/>
    <property type="match status" value="1"/>
</dbReference>
<proteinExistence type="inferred from homology"/>
<accession>A0AAV1PBV2</accession>
<dbReference type="GO" id="GO:0006491">
    <property type="term" value="P:N-glycan processing"/>
    <property type="evidence" value="ECO:0007669"/>
    <property type="project" value="TreeGrafter"/>
</dbReference>
<keyword evidence="15" id="KW-1185">Reference proteome</keyword>
<evidence type="ECO:0000256" key="9">
    <source>
        <dbReference type="ARBA" id="ARBA00023136"/>
    </source>
</evidence>
<dbReference type="GO" id="GO:0000139">
    <property type="term" value="C:Golgi membrane"/>
    <property type="evidence" value="ECO:0007669"/>
    <property type="project" value="UniProtKB-SubCell"/>
</dbReference>
<sequence>MGAQNSDVSWIVILLCLGSLLTTVTWYWLDDDLEFYKPPRPKRGLGKLSDVCKGCREVIDKVKEHYSQTWKKQEENSLKFRSRLRRKCNGFDMAIITQENTPIGSELVYDANMWKKLKVTRELFNMFAKEHPFETKRLDTCALVGNGGILTDSRCGKSIDSAQFVMRCNLPPLKNGYEEYVGIKTDLVTANPSILMQKYGSLMNRRRPFVESLQIYGNALLVLPAFSYSFNTAVSLRAAYTIEDSNSPVRPVFFNPGYLQNLSVFWRNEGLKPGRLSTGFIMTSLALEICDNVELYGFWPFGNHPYQLYPLSNHYYDDKKATPVHAMPAEFNILLQLHSEGVLKLHLGNC</sequence>
<keyword evidence="7 13" id="KW-1133">Transmembrane helix</keyword>
<evidence type="ECO:0000313" key="14">
    <source>
        <dbReference type="EMBL" id="CAK6968855.1"/>
    </source>
</evidence>
<evidence type="ECO:0000256" key="4">
    <source>
        <dbReference type="ARBA" id="ARBA00022679"/>
    </source>
</evidence>
<dbReference type="InterPro" id="IPR001675">
    <property type="entry name" value="Glyco_trans_29"/>
</dbReference>
<dbReference type="InterPro" id="IPR050943">
    <property type="entry name" value="Glycosyltr_29_Sialyltrsf"/>
</dbReference>
<comment type="similarity">
    <text evidence="2">Belongs to the glycosyltransferase 29 family.</text>
</comment>
<organism evidence="14 15">
    <name type="scientific">Scomber scombrus</name>
    <name type="common">Atlantic mackerel</name>
    <name type="synonym">Scomber vernalis</name>
    <dbReference type="NCBI Taxonomy" id="13677"/>
    <lineage>
        <taxon>Eukaryota</taxon>
        <taxon>Metazoa</taxon>
        <taxon>Chordata</taxon>
        <taxon>Craniata</taxon>
        <taxon>Vertebrata</taxon>
        <taxon>Euteleostomi</taxon>
        <taxon>Actinopterygii</taxon>
        <taxon>Neopterygii</taxon>
        <taxon>Teleostei</taxon>
        <taxon>Neoteleostei</taxon>
        <taxon>Acanthomorphata</taxon>
        <taxon>Pelagiaria</taxon>
        <taxon>Scombriformes</taxon>
        <taxon>Scombridae</taxon>
        <taxon>Scomber</taxon>
    </lineage>
</organism>
<dbReference type="GO" id="GO:0009311">
    <property type="term" value="P:oligosaccharide metabolic process"/>
    <property type="evidence" value="ECO:0007669"/>
    <property type="project" value="TreeGrafter"/>
</dbReference>
<keyword evidence="10" id="KW-1015">Disulfide bond</keyword>
<evidence type="ECO:0000256" key="1">
    <source>
        <dbReference type="ARBA" id="ARBA00004323"/>
    </source>
</evidence>
<dbReference type="InterPro" id="IPR012163">
    <property type="entry name" value="Sialyl_trans"/>
</dbReference>
<keyword evidence="8" id="KW-0333">Golgi apparatus</keyword>
<dbReference type="GO" id="GO:0003828">
    <property type="term" value="F:alpha-N-acetylneuraminate alpha-2,8-sialyltransferase activity"/>
    <property type="evidence" value="ECO:0007669"/>
    <property type="project" value="TreeGrafter"/>
</dbReference>
<comment type="caution">
    <text evidence="14">The sequence shown here is derived from an EMBL/GenBank/DDBJ whole genome shotgun (WGS) entry which is preliminary data.</text>
</comment>
<dbReference type="Proteomes" id="UP001314229">
    <property type="component" value="Unassembled WGS sequence"/>
</dbReference>
<evidence type="ECO:0000256" key="5">
    <source>
        <dbReference type="ARBA" id="ARBA00022692"/>
    </source>
</evidence>
<dbReference type="InterPro" id="IPR038578">
    <property type="entry name" value="GT29-like_sf"/>
</dbReference>
<gene>
    <name evidence="14" type="ORF">FSCOSCO3_A036046</name>
</gene>
<dbReference type="FunFam" id="3.90.1480.20:FF:000001">
    <property type="entry name" value="ST8 alpha-N-acetyl-neuraminide alpha-2,8-sialyltransferase 2"/>
    <property type="match status" value="1"/>
</dbReference>
<evidence type="ECO:0000256" key="13">
    <source>
        <dbReference type="SAM" id="Phobius"/>
    </source>
</evidence>
<name>A0AAV1PBV2_SCOSC</name>
<dbReference type="EMBL" id="CAWUFR010000126">
    <property type="protein sequence ID" value="CAK6968855.1"/>
    <property type="molecule type" value="Genomic_DNA"/>
</dbReference>
<evidence type="ECO:0000313" key="15">
    <source>
        <dbReference type="Proteomes" id="UP001314229"/>
    </source>
</evidence>
<keyword evidence="11" id="KW-0325">Glycoprotein</keyword>
<feature type="transmembrane region" description="Helical" evidence="13">
    <location>
        <begin position="7"/>
        <end position="29"/>
    </location>
</feature>
<evidence type="ECO:0000256" key="11">
    <source>
        <dbReference type="ARBA" id="ARBA00023180"/>
    </source>
</evidence>
<dbReference type="PIRSF" id="PIRSF005557">
    <property type="entry name" value="Sialyl_trans"/>
    <property type="match status" value="1"/>
</dbReference>
<reference evidence="14 15" key="1">
    <citation type="submission" date="2024-01" db="EMBL/GenBank/DDBJ databases">
        <authorList>
            <person name="Alioto T."/>
            <person name="Alioto T."/>
            <person name="Gomez Garrido J."/>
        </authorList>
    </citation>
    <scope>NUCLEOTIDE SEQUENCE [LARGE SCALE GENOMIC DNA]</scope>
</reference>
<evidence type="ECO:0000256" key="2">
    <source>
        <dbReference type="ARBA" id="ARBA00006003"/>
    </source>
</evidence>
<evidence type="ECO:0000256" key="12">
    <source>
        <dbReference type="PIRSR" id="PIRSR005557-2"/>
    </source>
</evidence>
<feature type="disulfide bond" evidence="12">
    <location>
        <begin position="141"/>
        <end position="290"/>
    </location>
</feature>
<comment type="subcellular location">
    <subcellularLocation>
        <location evidence="1">Golgi apparatus membrane</location>
        <topology evidence="1">Single-pass type II membrane protein</topology>
    </subcellularLocation>
</comment>
<keyword evidence="9 13" id="KW-0472">Membrane</keyword>
<dbReference type="Pfam" id="PF00777">
    <property type="entry name" value="Glyco_transf_29"/>
    <property type="match status" value="1"/>
</dbReference>
<keyword evidence="5 13" id="KW-0812">Transmembrane</keyword>